<evidence type="ECO:0000256" key="5">
    <source>
        <dbReference type="SAM" id="Phobius"/>
    </source>
</evidence>
<feature type="binding site" evidence="3">
    <location>
        <position position="91"/>
    </location>
    <ligand>
        <name>Cu cation</name>
        <dbReference type="ChEBI" id="CHEBI:23378"/>
    </ligand>
</feature>
<dbReference type="RefSeq" id="WP_037255547.1">
    <property type="nucleotide sequence ID" value="NZ_NRRE01000020.1"/>
</dbReference>
<keyword evidence="5" id="KW-1133">Transmembrane helix</keyword>
<gene>
    <name evidence="6" type="ORF">CKO21_06890</name>
</gene>
<evidence type="ECO:0000313" key="7">
    <source>
        <dbReference type="Proteomes" id="UP000778970"/>
    </source>
</evidence>
<comment type="caution">
    <text evidence="6">The sequence shown here is derived from an EMBL/GenBank/DDBJ whole genome shotgun (WGS) entry which is preliminary data.</text>
</comment>
<feature type="transmembrane region" description="Helical" evidence="5">
    <location>
        <begin position="12"/>
        <end position="34"/>
    </location>
</feature>
<proteinExistence type="inferred from homology"/>
<keyword evidence="5" id="KW-0472">Membrane</keyword>
<reference evidence="6" key="2">
    <citation type="journal article" date="2020" name="Microorganisms">
        <title>Osmotic Adaptation and Compatible Solute Biosynthesis of Phototrophic Bacteria as Revealed from Genome Analyses.</title>
        <authorList>
            <person name="Imhoff J.F."/>
            <person name="Rahn T."/>
            <person name="Kunzel S."/>
            <person name="Keller A."/>
            <person name="Neulinger S.C."/>
        </authorList>
    </citation>
    <scope>NUCLEOTIDE SEQUENCE</scope>
    <source>
        <strain evidence="6">DSM 9154</strain>
    </source>
</reference>
<dbReference type="SUPFAM" id="SSF52833">
    <property type="entry name" value="Thioredoxin-like"/>
    <property type="match status" value="1"/>
</dbReference>
<comment type="similarity">
    <text evidence="1">Belongs to the SCO1/2 family.</text>
</comment>
<accession>A0A934QHM8</accession>
<dbReference type="AlphaFoldDB" id="A0A934QHM8"/>
<dbReference type="GO" id="GO:0046872">
    <property type="term" value="F:metal ion binding"/>
    <property type="evidence" value="ECO:0007669"/>
    <property type="project" value="UniProtKB-KW"/>
</dbReference>
<keyword evidence="3" id="KW-0479">Metal-binding</keyword>
<reference evidence="6" key="1">
    <citation type="submission" date="2017-08" db="EMBL/GenBank/DDBJ databases">
        <authorList>
            <person name="Imhoff J.F."/>
            <person name="Rahn T."/>
            <person name="Kuenzel S."/>
            <person name="Neulinger S.C."/>
        </authorList>
    </citation>
    <scope>NUCLEOTIDE SEQUENCE</scope>
    <source>
        <strain evidence="6">DSM 9154</strain>
    </source>
</reference>
<feature type="binding site" evidence="3">
    <location>
        <position position="87"/>
    </location>
    <ligand>
        <name>Cu cation</name>
        <dbReference type="ChEBI" id="CHEBI:23378"/>
    </ligand>
</feature>
<keyword evidence="5" id="KW-0812">Transmembrane</keyword>
<feature type="binding site" evidence="3">
    <location>
        <position position="204"/>
    </location>
    <ligand>
        <name>Cu cation</name>
        <dbReference type="ChEBI" id="CHEBI:23378"/>
    </ligand>
</feature>
<evidence type="ECO:0000313" key="6">
    <source>
        <dbReference type="EMBL" id="MBK1696969.1"/>
    </source>
</evidence>
<dbReference type="PANTHER" id="PTHR12151">
    <property type="entry name" value="ELECTRON TRANSPORT PROTIN SCO1/SENC FAMILY MEMBER"/>
    <property type="match status" value="1"/>
</dbReference>
<keyword evidence="2 3" id="KW-0186">Copper</keyword>
<keyword evidence="4" id="KW-1015">Disulfide bond</keyword>
<dbReference type="FunFam" id="3.40.30.10:FF:000013">
    <property type="entry name" value="Blast:Protein SCO1 homolog, mitochondrial"/>
    <property type="match status" value="1"/>
</dbReference>
<dbReference type="InterPro" id="IPR003782">
    <property type="entry name" value="SCO1/SenC"/>
</dbReference>
<dbReference type="EMBL" id="NRRE01000020">
    <property type="protein sequence ID" value="MBK1696969.1"/>
    <property type="molecule type" value="Genomic_DNA"/>
</dbReference>
<dbReference type="CDD" id="cd02968">
    <property type="entry name" value="SCO"/>
    <property type="match status" value="1"/>
</dbReference>
<keyword evidence="7" id="KW-1185">Reference proteome</keyword>
<evidence type="ECO:0000256" key="3">
    <source>
        <dbReference type="PIRSR" id="PIRSR603782-1"/>
    </source>
</evidence>
<dbReference type="PANTHER" id="PTHR12151:SF25">
    <property type="entry name" value="LINALOOL DEHYDRATASE_ISOMERASE DOMAIN-CONTAINING PROTEIN"/>
    <property type="match status" value="1"/>
</dbReference>
<protein>
    <submittedName>
        <fullName evidence="6">SCO family protein</fullName>
    </submittedName>
</protein>
<evidence type="ECO:0000256" key="1">
    <source>
        <dbReference type="ARBA" id="ARBA00010996"/>
    </source>
</evidence>
<organism evidence="6 7">
    <name type="scientific">Rhodovibrio salinarum</name>
    <dbReference type="NCBI Taxonomy" id="1087"/>
    <lineage>
        <taxon>Bacteria</taxon>
        <taxon>Pseudomonadati</taxon>
        <taxon>Pseudomonadota</taxon>
        <taxon>Alphaproteobacteria</taxon>
        <taxon>Rhodospirillales</taxon>
        <taxon>Rhodovibrionaceae</taxon>
        <taxon>Rhodovibrio</taxon>
    </lineage>
</organism>
<feature type="disulfide bond" description="Redox-active" evidence="4">
    <location>
        <begin position="87"/>
        <end position="91"/>
    </location>
</feature>
<dbReference type="InterPro" id="IPR036249">
    <property type="entry name" value="Thioredoxin-like_sf"/>
</dbReference>
<dbReference type="Pfam" id="PF02630">
    <property type="entry name" value="SCO1-SenC"/>
    <property type="match status" value="1"/>
</dbReference>
<evidence type="ECO:0000256" key="2">
    <source>
        <dbReference type="ARBA" id="ARBA00023008"/>
    </source>
</evidence>
<dbReference type="Gene3D" id="3.40.30.10">
    <property type="entry name" value="Glutaredoxin"/>
    <property type="match status" value="1"/>
</dbReference>
<evidence type="ECO:0000256" key="4">
    <source>
        <dbReference type="PIRSR" id="PIRSR603782-2"/>
    </source>
</evidence>
<name>A0A934QHM8_9PROT</name>
<dbReference type="Proteomes" id="UP000778970">
    <property type="component" value="Unassembled WGS sequence"/>
</dbReference>
<sequence length="240" mass="25605">MSGILPKSKVARITAVVSTLASVTLVAAVAWNVWLNDDGRSQMAGSGPQADQAIGGPFELTNTQGNTVTAQDLEGGYTLVFFGYTHCPDVCPMTLQAMSQALDVVADNHPAKAERITPVFITIDPARDDVARMRDYVANFHPRLIGLTGDKQAIQQAAQAYHVSYKKVDPEEVAAAQQDTQNGDGQMSAADHAAMDHGAYLMQHQSYVFLMGPDGGHVDHVAASAGAPRIAEMIRQDVEG</sequence>